<accession>A0A7W8ZA40</accession>
<reference evidence="2 3" key="1">
    <citation type="submission" date="2020-08" db="EMBL/GenBank/DDBJ databases">
        <title>Sequencing the genomes of 1000 actinobacteria strains.</title>
        <authorList>
            <person name="Klenk H.-P."/>
        </authorList>
    </citation>
    <scope>NUCLEOTIDE SEQUENCE [LARGE SCALE GENOMIC DNA]</scope>
    <source>
        <strain evidence="2 3">DSM 45790</strain>
    </source>
</reference>
<organism evidence="2 3">
    <name type="scientific">Sphaerisporangium krabiense</name>
    <dbReference type="NCBI Taxonomy" id="763782"/>
    <lineage>
        <taxon>Bacteria</taxon>
        <taxon>Bacillati</taxon>
        <taxon>Actinomycetota</taxon>
        <taxon>Actinomycetes</taxon>
        <taxon>Streptosporangiales</taxon>
        <taxon>Streptosporangiaceae</taxon>
        <taxon>Sphaerisporangium</taxon>
    </lineage>
</organism>
<dbReference type="EMBL" id="JACHBR010000002">
    <property type="protein sequence ID" value="MBB5630198.1"/>
    <property type="molecule type" value="Genomic_DNA"/>
</dbReference>
<sequence>MRFIDKCAISAAACVSLVGTSLVTAAPAHAGPVGCSAIVLPDTPDFTGGSGVSTCAGGSGSHRVKVSCDRRYTTDVIRYGPWVGTSKESFAPCAGNETPRVAWVQTQGD</sequence>
<evidence type="ECO:0000313" key="3">
    <source>
        <dbReference type="Proteomes" id="UP000588112"/>
    </source>
</evidence>
<comment type="caution">
    <text evidence="2">The sequence shown here is derived from an EMBL/GenBank/DDBJ whole genome shotgun (WGS) entry which is preliminary data.</text>
</comment>
<dbReference type="Proteomes" id="UP000588112">
    <property type="component" value="Unassembled WGS sequence"/>
</dbReference>
<name>A0A7W8ZA40_9ACTN</name>
<proteinExistence type="predicted"/>
<feature type="chain" id="PRO_5039394279" description="Secreted protein" evidence="1">
    <location>
        <begin position="31"/>
        <end position="109"/>
    </location>
</feature>
<keyword evidence="3" id="KW-1185">Reference proteome</keyword>
<protein>
    <recommendedName>
        <fullName evidence="4">Secreted protein</fullName>
    </recommendedName>
</protein>
<evidence type="ECO:0008006" key="4">
    <source>
        <dbReference type="Google" id="ProtNLM"/>
    </source>
</evidence>
<feature type="signal peptide" evidence="1">
    <location>
        <begin position="1"/>
        <end position="30"/>
    </location>
</feature>
<evidence type="ECO:0000256" key="1">
    <source>
        <dbReference type="SAM" id="SignalP"/>
    </source>
</evidence>
<gene>
    <name evidence="2" type="ORF">BJ981_005962</name>
</gene>
<dbReference type="AlphaFoldDB" id="A0A7W8ZA40"/>
<evidence type="ECO:0000313" key="2">
    <source>
        <dbReference type="EMBL" id="MBB5630198.1"/>
    </source>
</evidence>
<dbReference type="RefSeq" id="WP_184616700.1">
    <property type="nucleotide sequence ID" value="NZ_BOOS01000083.1"/>
</dbReference>
<keyword evidence="1" id="KW-0732">Signal</keyword>